<name>A0A0C9XJZ4_9AGAR</name>
<dbReference type="AlphaFoldDB" id="A0A0C9XJZ4"/>
<dbReference type="EMBL" id="KN838681">
    <property type="protein sequence ID" value="KIJ97911.1"/>
    <property type="molecule type" value="Genomic_DNA"/>
</dbReference>
<gene>
    <name evidence="1" type="ORF">K443DRAFT_225678</name>
</gene>
<organism evidence="1 2">
    <name type="scientific">Laccaria amethystina LaAM-08-1</name>
    <dbReference type="NCBI Taxonomy" id="1095629"/>
    <lineage>
        <taxon>Eukaryota</taxon>
        <taxon>Fungi</taxon>
        <taxon>Dikarya</taxon>
        <taxon>Basidiomycota</taxon>
        <taxon>Agaricomycotina</taxon>
        <taxon>Agaricomycetes</taxon>
        <taxon>Agaricomycetidae</taxon>
        <taxon>Agaricales</taxon>
        <taxon>Agaricineae</taxon>
        <taxon>Hydnangiaceae</taxon>
        <taxon>Laccaria</taxon>
    </lineage>
</organism>
<keyword evidence="2" id="KW-1185">Reference proteome</keyword>
<dbReference type="HOGENOM" id="CLU_2850034_0_0_1"/>
<evidence type="ECO:0000313" key="2">
    <source>
        <dbReference type="Proteomes" id="UP000054477"/>
    </source>
</evidence>
<sequence>MQEKTLANGKHYNVNQICTLNGCTSVLSNDNYNLFSIPNQSPPESSLADLAQLPAAPATFGSGTM</sequence>
<reference evidence="1 2" key="1">
    <citation type="submission" date="2014-04" db="EMBL/GenBank/DDBJ databases">
        <authorList>
            <consortium name="DOE Joint Genome Institute"/>
            <person name="Kuo A."/>
            <person name="Kohler A."/>
            <person name="Nagy L.G."/>
            <person name="Floudas D."/>
            <person name="Copeland A."/>
            <person name="Barry K.W."/>
            <person name="Cichocki N."/>
            <person name="Veneault-Fourrey C."/>
            <person name="LaButti K."/>
            <person name="Lindquist E.A."/>
            <person name="Lipzen A."/>
            <person name="Lundell T."/>
            <person name="Morin E."/>
            <person name="Murat C."/>
            <person name="Sun H."/>
            <person name="Tunlid A."/>
            <person name="Henrissat B."/>
            <person name="Grigoriev I.V."/>
            <person name="Hibbett D.S."/>
            <person name="Martin F."/>
            <person name="Nordberg H.P."/>
            <person name="Cantor M.N."/>
            <person name="Hua S.X."/>
        </authorList>
    </citation>
    <scope>NUCLEOTIDE SEQUENCE [LARGE SCALE GENOMIC DNA]</scope>
    <source>
        <strain evidence="1 2">LaAM-08-1</strain>
    </source>
</reference>
<accession>A0A0C9XJZ4</accession>
<reference evidence="2" key="2">
    <citation type="submission" date="2015-01" db="EMBL/GenBank/DDBJ databases">
        <title>Evolutionary Origins and Diversification of the Mycorrhizal Mutualists.</title>
        <authorList>
            <consortium name="DOE Joint Genome Institute"/>
            <consortium name="Mycorrhizal Genomics Consortium"/>
            <person name="Kohler A."/>
            <person name="Kuo A."/>
            <person name="Nagy L.G."/>
            <person name="Floudas D."/>
            <person name="Copeland A."/>
            <person name="Barry K.W."/>
            <person name="Cichocki N."/>
            <person name="Veneault-Fourrey C."/>
            <person name="LaButti K."/>
            <person name="Lindquist E.A."/>
            <person name="Lipzen A."/>
            <person name="Lundell T."/>
            <person name="Morin E."/>
            <person name="Murat C."/>
            <person name="Riley R."/>
            <person name="Ohm R."/>
            <person name="Sun H."/>
            <person name="Tunlid A."/>
            <person name="Henrissat B."/>
            <person name="Grigoriev I.V."/>
            <person name="Hibbett D.S."/>
            <person name="Martin F."/>
        </authorList>
    </citation>
    <scope>NUCLEOTIDE SEQUENCE [LARGE SCALE GENOMIC DNA]</scope>
    <source>
        <strain evidence="2">LaAM-08-1</strain>
    </source>
</reference>
<evidence type="ECO:0000313" key="1">
    <source>
        <dbReference type="EMBL" id="KIJ97911.1"/>
    </source>
</evidence>
<dbReference type="Proteomes" id="UP000054477">
    <property type="component" value="Unassembled WGS sequence"/>
</dbReference>
<protein>
    <submittedName>
        <fullName evidence="1">Uncharacterized protein</fullName>
    </submittedName>
</protein>
<proteinExistence type="predicted"/>